<dbReference type="InterPro" id="IPR025479">
    <property type="entry name" value="DUF4329"/>
</dbReference>
<dbReference type="EMBL" id="WIVV01000151">
    <property type="protein sequence ID" value="MQU45303.1"/>
    <property type="molecule type" value="Genomic_DNA"/>
</dbReference>
<feature type="compositionally biased region" description="Polar residues" evidence="1">
    <location>
        <begin position="1151"/>
        <end position="1160"/>
    </location>
</feature>
<feature type="region of interest" description="Disordered" evidence="1">
    <location>
        <begin position="1146"/>
        <end position="1171"/>
    </location>
</feature>
<gene>
    <name evidence="3" type="ORF">GHO28_22790</name>
</gene>
<evidence type="ECO:0000256" key="1">
    <source>
        <dbReference type="SAM" id="MobiDB-lite"/>
    </source>
</evidence>
<reference evidence="3 4" key="1">
    <citation type="submission" date="2019-10" db="EMBL/GenBank/DDBJ databases">
        <title>Evaluation of single-gene subtyping targets for Pseudomonas.</title>
        <authorList>
            <person name="Reichler S.J."/>
            <person name="Orsi R.H."/>
            <person name="Wiedmann M."/>
            <person name="Martin N.H."/>
            <person name="Murphy S.I."/>
        </authorList>
    </citation>
    <scope>NUCLEOTIDE SEQUENCE [LARGE SCALE GENOMIC DNA]</scope>
    <source>
        <strain evidence="3 4">FSL R10-1876</strain>
    </source>
</reference>
<organism evidence="3 4">
    <name type="scientific">Pseudomonas helleri</name>
    <dbReference type="NCBI Taxonomy" id="1608996"/>
    <lineage>
        <taxon>Bacteria</taxon>
        <taxon>Pseudomonadati</taxon>
        <taxon>Pseudomonadota</taxon>
        <taxon>Gammaproteobacteria</taxon>
        <taxon>Pseudomonadales</taxon>
        <taxon>Pseudomonadaceae</taxon>
        <taxon>Pseudomonas</taxon>
    </lineage>
</organism>
<comment type="caution">
    <text evidence="3">The sequence shown here is derived from an EMBL/GenBank/DDBJ whole genome shotgun (WGS) entry which is preliminary data.</text>
</comment>
<dbReference type="Pfam" id="PF14220">
    <property type="entry name" value="DUF4329"/>
    <property type="match status" value="1"/>
</dbReference>
<evidence type="ECO:0000259" key="2">
    <source>
        <dbReference type="Pfam" id="PF14220"/>
    </source>
</evidence>
<sequence length="1171" mass="129093">MNAMTDLENPAGRYKRQLRNNYVELPELSPAFIAPDDAARFAHELIGDQRAGEYGGMILKDAQGRYFATRPVRGKTNNFDPGLVVSSNAEGMFIHPPGYTCYALYHSHPNNYEIFKSGLPGWSYAEINTAVQFFSTVDIGLNHFNAYFSPVHYLSSVNGVLLKYEASGSAFEAALATRFFKDAQAQRLTFDSVEGEVQAAAKAGTLSVIQSSEVWGWKVGRIDSTFKLYKPGNTLDVVPGAMLRPAFSPVASSLKALLNYVRNRTERVVESHYGFVLENKVSGMFIATEPKPLTVDILGLKVPVATALKASTFDTKAVFATTAQGDVVLPQGFEIVGVYCGENQYRPQSSLPAEEPSVFRHFIDPLFMATGIEAARAISRTNNGEATRALPLYIVVRDGALLEYVSTFSADEDKFLSPEHERDWIRVTRGLRQGLTKASAYVLTMAAAGELSVLYTSDLWSRTGRVTQQWQPYKHFARRILSPCFISADDAALYVHARIAGRDKKVFGGVIYQRADQRFVASEPLSVSTETFDINTVIPPEVQSFAPPGCTPVAMYHTHHVWPLQLWRSAQEEQLYRNMLEPHEVGAAITDRGSLKTRYFSTQEGALLKYSPSGSKDELRMLSQLTPLPADLWNVRKNSIQQRLRANKLKPSQYISGIAATGALEVIKGSACWGAPGVVATRSMLPLAGDSLNEAVRIPACSPIFTQEQDAVRYAHAQLGARKEVQYGFVLKSTQGEAYVATQPHTDTYLSLSKVFPYDAMTQRYQWPEGFSVCAMYLAGPQVPAVLLADAVYQALISPRDIATALVTLSTLNDQAYPQKLNPALYLAPSTGALLRYLPGTISSLITAGIFRDSGNWTMEQLTTLAQTAVTYAREVAQSGELTVIKTCGVWVNPGPVLATWKPSVRELLAEQNHPRVVALGAVYAHPDDAARAVHRQLKRPHTLNTMGATLHNPSSDSWVALQPEVSNGLQANAAELIVISHRHKTSEDPLRPILPAGYSVRRLQVARDVRHVTALSEADKKRVQNMPWPVDLCYASVAMEQLANRAGDERYEVRVYVSTNDAALLLYSAGDEAREVQMCGPKKAFERTEAGYFVENAQPTSLPKTSRQMLTEMAKAGQLRVLVTSPTWPALGLYRDPYFELEPEGGFEWTTPSPLQPTVTPKPGVLRDEL</sequence>
<dbReference type="Proteomes" id="UP000466863">
    <property type="component" value="Unassembled WGS sequence"/>
</dbReference>
<name>A0A6A7ZH71_9PSED</name>
<proteinExistence type="predicted"/>
<evidence type="ECO:0000313" key="3">
    <source>
        <dbReference type="EMBL" id="MQU45303.1"/>
    </source>
</evidence>
<feature type="domain" description="DUF4329" evidence="2">
    <location>
        <begin position="37"/>
        <end position="172"/>
    </location>
</feature>
<evidence type="ECO:0000313" key="4">
    <source>
        <dbReference type="Proteomes" id="UP000466863"/>
    </source>
</evidence>
<protein>
    <submittedName>
        <fullName evidence="3">DUF4329 domain-containing protein</fullName>
    </submittedName>
</protein>
<accession>A0A6A7ZH71</accession>
<dbReference type="AlphaFoldDB" id="A0A6A7ZH71"/>